<dbReference type="Pfam" id="PF02545">
    <property type="entry name" value="Maf"/>
    <property type="match status" value="1"/>
</dbReference>
<evidence type="ECO:0000313" key="5">
    <source>
        <dbReference type="EMBL" id="TDR82815.1"/>
    </source>
</evidence>
<evidence type="ECO:0000256" key="1">
    <source>
        <dbReference type="ARBA" id="ARBA00001968"/>
    </source>
</evidence>
<evidence type="ECO:0000256" key="3">
    <source>
        <dbReference type="ARBA" id="ARBA00023080"/>
    </source>
</evidence>
<evidence type="ECO:0000313" key="6">
    <source>
        <dbReference type="Proteomes" id="UP000295611"/>
    </source>
</evidence>
<keyword evidence="6" id="KW-1185">Reference proteome</keyword>
<comment type="subcellular location">
    <subcellularLocation>
        <location evidence="4">Cytoplasm</location>
    </subcellularLocation>
</comment>
<dbReference type="EMBL" id="SNZP01000001">
    <property type="protein sequence ID" value="TDR82815.1"/>
    <property type="molecule type" value="Genomic_DNA"/>
</dbReference>
<comment type="caution">
    <text evidence="5">The sequence shown here is derived from an EMBL/GenBank/DDBJ whole genome shotgun (WGS) entry which is preliminary data.</text>
</comment>
<dbReference type="GO" id="GO:0005737">
    <property type="term" value="C:cytoplasm"/>
    <property type="evidence" value="ECO:0007669"/>
    <property type="project" value="UniProtKB-SubCell"/>
</dbReference>
<comment type="cofactor">
    <cofactor evidence="1 4">
        <name>a divalent metal cation</name>
        <dbReference type="ChEBI" id="CHEBI:60240"/>
    </cofactor>
</comment>
<protein>
    <recommendedName>
        <fullName evidence="4">7-methyl-GTP pyrophosphatase</fullName>
        <shortName evidence="4">m(7)GTP pyrophosphatase</shortName>
        <ecNumber evidence="4">3.6.1.-</ecNumber>
    </recommendedName>
</protein>
<gene>
    <name evidence="5" type="ORF">DFP86_101205</name>
</gene>
<feature type="site" description="Important for substrate specificity" evidence="4">
    <location>
        <position position="11"/>
    </location>
</feature>
<feature type="site" description="Important for substrate specificity" evidence="4">
    <location>
        <position position="69"/>
    </location>
</feature>
<keyword evidence="2 4" id="KW-0378">Hydrolase</keyword>
<comment type="function">
    <text evidence="4">Nucleoside triphosphate pyrophosphatase that hydrolyzes 7-methyl-GTP (m(7)GTP). May have a dual role in cell division arrest and in preventing the incorporation of modified nucleotides into cellular nucleic acids.</text>
</comment>
<dbReference type="InterPro" id="IPR029001">
    <property type="entry name" value="ITPase-like_fam"/>
</dbReference>
<dbReference type="PIRSF" id="PIRSF006305">
    <property type="entry name" value="Maf"/>
    <property type="match status" value="1"/>
</dbReference>
<keyword evidence="3 4" id="KW-0546">Nucleotide metabolism</keyword>
<sequence length="192" mass="20620">MQLVLASTSPFRREIVARLGIPFTACAPHCDETPLPGETALDTARRLARIKAQSLAASHPDALIVGSDQVALLDGRQLGKPSDHAHAVEMLRFMSGRTTLFHTALAVYNSANGELQEMVDITRVTLRPLDEEQILRYLAREPDALLCAGAAKSEGLGGALIERIESSDPNALIGLPLFALVDMLARQGMGVL</sequence>
<dbReference type="HAMAP" id="MF_00528">
    <property type="entry name" value="Maf"/>
    <property type="match status" value="1"/>
</dbReference>
<dbReference type="OrthoDB" id="9813694at2"/>
<dbReference type="Gene3D" id="3.90.950.10">
    <property type="match status" value="1"/>
</dbReference>
<dbReference type="Proteomes" id="UP000295611">
    <property type="component" value="Unassembled WGS sequence"/>
</dbReference>
<proteinExistence type="inferred from homology"/>
<dbReference type="PANTHER" id="PTHR43213:SF5">
    <property type="entry name" value="BIFUNCTIONAL DTTP_UTP PYROPHOSPHATASE_METHYLTRANSFERASE PROTEIN-RELATED"/>
    <property type="match status" value="1"/>
</dbReference>
<keyword evidence="4" id="KW-0963">Cytoplasm</keyword>
<feature type="site" description="Important for substrate specificity" evidence="4">
    <location>
        <position position="154"/>
    </location>
</feature>
<feature type="active site" description="Proton acceptor" evidence="4">
    <location>
        <position position="68"/>
    </location>
</feature>
<dbReference type="EC" id="3.6.1.-" evidence="4"/>
<dbReference type="NCBIfam" id="TIGR00172">
    <property type="entry name" value="maf"/>
    <property type="match status" value="1"/>
</dbReference>
<dbReference type="AlphaFoldDB" id="A0A4R7BFI5"/>
<dbReference type="CDD" id="cd00555">
    <property type="entry name" value="Maf"/>
    <property type="match status" value="1"/>
</dbReference>
<comment type="catalytic activity">
    <reaction evidence="4">
        <text>N(7)-methyl-GTP + H2O = N(7)-methyl-GMP + diphosphate + H(+)</text>
        <dbReference type="Rhea" id="RHEA:58744"/>
        <dbReference type="ChEBI" id="CHEBI:15377"/>
        <dbReference type="ChEBI" id="CHEBI:15378"/>
        <dbReference type="ChEBI" id="CHEBI:33019"/>
        <dbReference type="ChEBI" id="CHEBI:58285"/>
        <dbReference type="ChEBI" id="CHEBI:87133"/>
    </reaction>
</comment>
<dbReference type="PANTHER" id="PTHR43213">
    <property type="entry name" value="BIFUNCTIONAL DTTP/UTP PYROPHOSPHATASE/METHYLTRANSFERASE PROTEIN-RELATED"/>
    <property type="match status" value="1"/>
</dbReference>
<organism evidence="5 6">
    <name type="scientific">Paludibacterium purpuratum</name>
    <dbReference type="NCBI Taxonomy" id="1144873"/>
    <lineage>
        <taxon>Bacteria</taxon>
        <taxon>Pseudomonadati</taxon>
        <taxon>Pseudomonadota</taxon>
        <taxon>Betaproteobacteria</taxon>
        <taxon>Neisseriales</taxon>
        <taxon>Chromobacteriaceae</taxon>
        <taxon>Paludibacterium</taxon>
    </lineage>
</organism>
<dbReference type="GO" id="GO:0009117">
    <property type="term" value="P:nucleotide metabolic process"/>
    <property type="evidence" value="ECO:0007669"/>
    <property type="project" value="UniProtKB-KW"/>
</dbReference>
<dbReference type="SUPFAM" id="SSF52972">
    <property type="entry name" value="ITPase-like"/>
    <property type="match status" value="1"/>
</dbReference>
<evidence type="ECO:0000256" key="4">
    <source>
        <dbReference type="HAMAP-Rule" id="MF_00528"/>
    </source>
</evidence>
<dbReference type="GO" id="GO:0047429">
    <property type="term" value="F:nucleoside triphosphate diphosphatase activity"/>
    <property type="evidence" value="ECO:0007669"/>
    <property type="project" value="InterPro"/>
</dbReference>
<name>A0A4R7BFI5_9NEIS</name>
<dbReference type="RefSeq" id="WP_133678140.1">
    <property type="nucleotide sequence ID" value="NZ_SNZP01000001.1"/>
</dbReference>
<accession>A0A4R7BFI5</accession>
<evidence type="ECO:0000256" key="2">
    <source>
        <dbReference type="ARBA" id="ARBA00022801"/>
    </source>
</evidence>
<dbReference type="InterPro" id="IPR003697">
    <property type="entry name" value="Maf-like"/>
</dbReference>
<comment type="similarity">
    <text evidence="4">Belongs to the Maf family. YceF subfamily.</text>
</comment>
<reference evidence="5 6" key="1">
    <citation type="submission" date="2019-03" db="EMBL/GenBank/DDBJ databases">
        <title>Genomic Encyclopedia of Type Strains, Phase III (KMG-III): the genomes of soil and plant-associated and newly described type strains.</title>
        <authorList>
            <person name="Whitman W."/>
        </authorList>
    </citation>
    <scope>NUCLEOTIDE SEQUENCE [LARGE SCALE GENOMIC DNA]</scope>
    <source>
        <strain evidence="5 6">CECT 8976</strain>
    </source>
</reference>
<comment type="caution">
    <text evidence="4">Lacks conserved residue(s) required for the propagation of feature annotation.</text>
</comment>